<evidence type="ECO:0000313" key="2">
    <source>
        <dbReference type="Proteomes" id="UP001328733"/>
    </source>
</evidence>
<gene>
    <name evidence="1" type="ORF">V0288_14640</name>
</gene>
<dbReference type="RefSeq" id="WP_332865845.1">
    <property type="nucleotide sequence ID" value="NZ_JBAFSM010000027.1"/>
</dbReference>
<dbReference type="Pfam" id="PF01724">
    <property type="entry name" value="DUF29"/>
    <property type="match status" value="1"/>
</dbReference>
<proteinExistence type="predicted"/>
<dbReference type="PANTHER" id="PTHR34235">
    <property type="entry name" value="SLR1203 PROTEIN-RELATED"/>
    <property type="match status" value="1"/>
</dbReference>
<protein>
    <submittedName>
        <fullName evidence="1">DUF29 domain-containing protein</fullName>
    </submittedName>
</protein>
<dbReference type="EMBL" id="JBAFSM010000027">
    <property type="protein sequence ID" value="MEG3438365.1"/>
    <property type="molecule type" value="Genomic_DNA"/>
</dbReference>
<accession>A0AAW9QNA0</accession>
<comment type="caution">
    <text evidence="1">The sequence shown here is derived from an EMBL/GenBank/DDBJ whole genome shotgun (WGS) entry which is preliminary data.</text>
</comment>
<name>A0AAW9QNA0_9CHRO</name>
<sequence length="153" mass="18168">MTIQTAKTDILYARDYCLWLETTIEKLRQKQFDVVDWENVIEELESVGRSDRRAVKNLLTRLFEHLLKLGYWKSEREYNANKWKGEIRNFRQQIKDELKASPSLKNYLIEVFPECYRNARDILADTSGLSIDTFPEEPIVTVEQALDESYLTR</sequence>
<dbReference type="AlphaFoldDB" id="A0AAW9QNA0"/>
<dbReference type="Proteomes" id="UP001328733">
    <property type="component" value="Unassembled WGS sequence"/>
</dbReference>
<keyword evidence="2" id="KW-1185">Reference proteome</keyword>
<dbReference type="Gene3D" id="1.20.1220.20">
    <property type="entry name" value="Uncharcterised protein PF01724"/>
    <property type="match status" value="1"/>
</dbReference>
<organism evidence="1 2">
    <name type="scientific">Pannus brasiliensis CCIBt3594</name>
    <dbReference type="NCBI Taxonomy" id="1427578"/>
    <lineage>
        <taxon>Bacteria</taxon>
        <taxon>Bacillati</taxon>
        <taxon>Cyanobacteriota</taxon>
        <taxon>Cyanophyceae</taxon>
        <taxon>Oscillatoriophycideae</taxon>
        <taxon>Chroococcales</taxon>
        <taxon>Microcystaceae</taxon>
        <taxon>Pannus</taxon>
    </lineage>
</organism>
<dbReference type="PANTHER" id="PTHR34235:SF3">
    <property type="entry name" value="SLR1203 PROTEIN"/>
    <property type="match status" value="1"/>
</dbReference>
<dbReference type="InterPro" id="IPR002636">
    <property type="entry name" value="DUF29"/>
</dbReference>
<evidence type="ECO:0000313" key="1">
    <source>
        <dbReference type="EMBL" id="MEG3438365.1"/>
    </source>
</evidence>
<reference evidence="1 2" key="1">
    <citation type="submission" date="2024-01" db="EMBL/GenBank/DDBJ databases">
        <title>Genomic insights into the taxonomy and metabolism of the cyanobacterium Pannus brasiliensis CCIBt3594.</title>
        <authorList>
            <person name="Machado M."/>
            <person name="Botero N.B."/>
            <person name="Andreote A.P.D."/>
            <person name="Feitosa A.M.T."/>
            <person name="Popin R."/>
            <person name="Sivonen K."/>
            <person name="Fiore M.F."/>
        </authorList>
    </citation>
    <scope>NUCLEOTIDE SEQUENCE [LARGE SCALE GENOMIC DNA]</scope>
    <source>
        <strain evidence="1 2">CCIBt3594</strain>
    </source>
</reference>